<proteinExistence type="predicted"/>
<comment type="caution">
    <text evidence="1">The sequence shown here is derived from an EMBL/GenBank/DDBJ whole genome shotgun (WGS) entry which is preliminary data.</text>
</comment>
<sequence length="249" mass="25777">MSKLNGKVAVVTGGNSGIGLATAIRFAAEGAQVVIVGRRQSELDKALKLIGPDAIAIQADIAKLDDLDRVFTQVKAAKGRVDILFANAGLGDFQPIGSITEESFDRTFGINVKGTLFTVQKALPLMRAGSSVILTGSTTGVMGTPAFSVYSATKAALRNFARSWALDLKGTGIRVNVLSPGPISTPGLDLALSGTGQKEAIIDDMTAQVPLGRIGQPEEVAAAALFLASDESSFMTGSEMFVDGGFAQV</sequence>
<keyword evidence="2" id="KW-1185">Reference proteome</keyword>
<dbReference type="EMBL" id="JAVLRO010000003">
    <property type="protein sequence ID" value="MDR9875453.1"/>
    <property type="molecule type" value="Genomic_DNA"/>
</dbReference>
<protein>
    <submittedName>
        <fullName evidence="1">Glucose 1-dehydrogenase</fullName>
        <ecNumber evidence="1">1.1.1.47</ecNumber>
    </submittedName>
</protein>
<evidence type="ECO:0000313" key="2">
    <source>
        <dbReference type="Proteomes" id="UP001244872"/>
    </source>
</evidence>
<evidence type="ECO:0000313" key="1">
    <source>
        <dbReference type="EMBL" id="MDR9875453.1"/>
    </source>
</evidence>
<dbReference type="Proteomes" id="UP001244872">
    <property type="component" value="Unassembled WGS sequence"/>
</dbReference>
<keyword evidence="1" id="KW-0560">Oxidoreductase</keyword>
<name>A0ACC6LAX0_9PSED</name>
<organism evidence="1 2">
    <name type="scientific">Pseudomonas allii</name>
    <dbReference type="NCBI Taxonomy" id="2740531"/>
    <lineage>
        <taxon>Bacteria</taxon>
        <taxon>Pseudomonadati</taxon>
        <taxon>Pseudomonadota</taxon>
        <taxon>Gammaproteobacteria</taxon>
        <taxon>Pseudomonadales</taxon>
        <taxon>Pseudomonadaceae</taxon>
        <taxon>Pseudomonas</taxon>
    </lineage>
</organism>
<reference evidence="1" key="1">
    <citation type="submission" date="2023-07" db="EMBL/GenBank/DDBJ databases">
        <title>Bioagumentation of soil contaminated with hydrocarbons using Pseudomonas poae 7b strain.</title>
        <authorList>
            <person name="Kumor A."/>
        </authorList>
    </citation>
    <scope>NUCLEOTIDE SEQUENCE</scope>
    <source>
        <strain evidence="1">7b</strain>
    </source>
</reference>
<accession>A0ACC6LAX0</accession>
<dbReference type="EC" id="1.1.1.47" evidence="1"/>
<gene>
    <name evidence="1" type="ORF">RJC98_09680</name>
</gene>